<dbReference type="InterPro" id="IPR050066">
    <property type="entry name" value="UvrABC_protein_C"/>
</dbReference>
<dbReference type="STRING" id="504.KKKWG1_0243"/>
<dbReference type="PROSITE" id="PS50151">
    <property type="entry name" value="UVR"/>
    <property type="match status" value="1"/>
</dbReference>
<comment type="subunit">
    <text evidence="7">Interacts with UvrB in an incision complex.</text>
</comment>
<dbReference type="Gene3D" id="3.40.1440.10">
    <property type="entry name" value="GIY-YIG endonuclease"/>
    <property type="match status" value="1"/>
</dbReference>
<dbReference type="GO" id="GO:0009381">
    <property type="term" value="F:excinuclease ABC activity"/>
    <property type="evidence" value="ECO:0007669"/>
    <property type="project" value="UniProtKB-UniRule"/>
</dbReference>
<keyword evidence="4 7" id="KW-0267">Excision nuclease</keyword>
<evidence type="ECO:0000259" key="10">
    <source>
        <dbReference type="PROSITE" id="PS50165"/>
    </source>
</evidence>
<keyword evidence="5 7" id="KW-0234">DNA repair</keyword>
<dbReference type="SUPFAM" id="SSF47781">
    <property type="entry name" value="RuvA domain 2-like"/>
    <property type="match status" value="1"/>
</dbReference>
<dbReference type="FunFam" id="3.40.1440.10:FF:000001">
    <property type="entry name" value="UvrABC system protein C"/>
    <property type="match status" value="1"/>
</dbReference>
<name>F5S9D2_KINKI</name>
<dbReference type="InterPro" id="IPR004791">
    <property type="entry name" value="UvrC"/>
</dbReference>
<keyword evidence="1 7" id="KW-0963">Cytoplasm</keyword>
<dbReference type="eggNOG" id="COG0322">
    <property type="taxonomic scope" value="Bacteria"/>
</dbReference>
<dbReference type="AlphaFoldDB" id="F5S9D2"/>
<gene>
    <name evidence="7 11" type="primary">uvrC</name>
    <name evidence="11" type="ORF">HMPREF0476_1815</name>
</gene>
<dbReference type="SMART" id="SM00465">
    <property type="entry name" value="GIYc"/>
    <property type="match status" value="1"/>
</dbReference>
<dbReference type="Gene3D" id="4.10.860.10">
    <property type="entry name" value="UVR domain"/>
    <property type="match status" value="1"/>
</dbReference>
<dbReference type="Gene3D" id="1.10.150.20">
    <property type="entry name" value="5' to 3' exonuclease, C-terminal subdomain"/>
    <property type="match status" value="1"/>
</dbReference>
<dbReference type="InterPro" id="IPR001162">
    <property type="entry name" value="UvrC_RNase_H_dom"/>
</dbReference>
<feature type="domain" description="UVR" evidence="8">
    <location>
        <begin position="245"/>
        <end position="280"/>
    </location>
</feature>
<evidence type="ECO:0000259" key="8">
    <source>
        <dbReference type="PROSITE" id="PS50151"/>
    </source>
</evidence>
<protein>
    <recommendedName>
        <fullName evidence="7">UvrABC system protein C</fullName>
        <shortName evidence="7">Protein UvrC</shortName>
    </recommendedName>
    <alternativeName>
        <fullName evidence="7">Excinuclease ABC subunit C</fullName>
    </alternativeName>
</protein>
<dbReference type="Pfam" id="PF02151">
    <property type="entry name" value="UVR"/>
    <property type="match status" value="1"/>
</dbReference>
<dbReference type="InterPro" id="IPR000305">
    <property type="entry name" value="GIY-YIG_endonuc"/>
</dbReference>
<dbReference type="HAMAP" id="MF_00203">
    <property type="entry name" value="UvrC"/>
    <property type="match status" value="1"/>
</dbReference>
<dbReference type="InterPro" id="IPR035901">
    <property type="entry name" value="GIY-YIG_endonuc_sf"/>
</dbReference>
<dbReference type="EMBL" id="AFHS01000059">
    <property type="protein sequence ID" value="EGK07402.1"/>
    <property type="molecule type" value="Genomic_DNA"/>
</dbReference>
<comment type="similarity">
    <text evidence="7">Belongs to the UvrC family.</text>
</comment>
<keyword evidence="11" id="KW-0378">Hydrolase</keyword>
<keyword evidence="6 7" id="KW-0742">SOS response</keyword>
<dbReference type="PROSITE" id="PS50165">
    <property type="entry name" value="UVRC"/>
    <property type="match status" value="1"/>
</dbReference>
<dbReference type="GO" id="GO:0006289">
    <property type="term" value="P:nucleotide-excision repair"/>
    <property type="evidence" value="ECO:0007669"/>
    <property type="project" value="UniProtKB-UniRule"/>
</dbReference>
<evidence type="ECO:0000259" key="9">
    <source>
        <dbReference type="PROSITE" id="PS50164"/>
    </source>
</evidence>
<dbReference type="SUPFAM" id="SSF82771">
    <property type="entry name" value="GIY-YIG endonuclease"/>
    <property type="match status" value="1"/>
</dbReference>
<dbReference type="GO" id="GO:0003677">
    <property type="term" value="F:DNA binding"/>
    <property type="evidence" value="ECO:0007669"/>
    <property type="project" value="UniProtKB-UniRule"/>
</dbReference>
<evidence type="ECO:0000256" key="2">
    <source>
        <dbReference type="ARBA" id="ARBA00022763"/>
    </source>
</evidence>
<organism evidence="11 12">
    <name type="scientific">Kingella kingae ATCC 23330</name>
    <dbReference type="NCBI Taxonomy" id="887327"/>
    <lineage>
        <taxon>Bacteria</taxon>
        <taxon>Pseudomonadati</taxon>
        <taxon>Pseudomonadota</taxon>
        <taxon>Betaproteobacteria</taxon>
        <taxon>Neisseriales</taxon>
        <taxon>Neisseriaceae</taxon>
        <taxon>Kingella</taxon>
    </lineage>
</organism>
<keyword evidence="12" id="KW-1185">Reference proteome</keyword>
<proteinExistence type="inferred from homology"/>
<dbReference type="PANTHER" id="PTHR30562:SF1">
    <property type="entry name" value="UVRABC SYSTEM PROTEIN C"/>
    <property type="match status" value="1"/>
</dbReference>
<dbReference type="FunFam" id="3.30.420.340:FF:000001">
    <property type="entry name" value="UvrABC system protein C"/>
    <property type="match status" value="1"/>
</dbReference>
<comment type="function">
    <text evidence="7">The UvrABC repair system catalyzes the recognition and processing of DNA lesions. UvrC both incises the 5' and 3' sides of the lesion. The N-terminal half is responsible for the 3' incision and the C-terminal half is responsible for the 5' incision.</text>
</comment>
<dbReference type="Pfam" id="PF01541">
    <property type="entry name" value="GIY-YIG"/>
    <property type="match status" value="1"/>
</dbReference>
<evidence type="ECO:0000256" key="5">
    <source>
        <dbReference type="ARBA" id="ARBA00023204"/>
    </source>
</evidence>
<dbReference type="InterPro" id="IPR036876">
    <property type="entry name" value="UVR_dom_sf"/>
</dbReference>
<dbReference type="CDD" id="cd10434">
    <property type="entry name" value="GIY-YIG_UvrC_Cho"/>
    <property type="match status" value="1"/>
</dbReference>
<dbReference type="Gene3D" id="3.30.420.340">
    <property type="entry name" value="UvrC, RNAse H endonuclease domain"/>
    <property type="match status" value="1"/>
</dbReference>
<dbReference type="Proteomes" id="UP000004207">
    <property type="component" value="Unassembled WGS sequence"/>
</dbReference>
<dbReference type="Pfam" id="PF08459">
    <property type="entry name" value="UvrC_RNaseH_dom"/>
    <property type="match status" value="1"/>
</dbReference>
<feature type="domain" description="UvrC family homology region profile" evidence="10">
    <location>
        <begin position="299"/>
        <end position="526"/>
    </location>
</feature>
<comment type="caution">
    <text evidence="11">The sequence shown here is derived from an EMBL/GenBank/DDBJ whole genome shotgun (WGS) entry which is preliminary data.</text>
</comment>
<dbReference type="PANTHER" id="PTHR30562">
    <property type="entry name" value="UVRC/OXIDOREDUCTASE"/>
    <property type="match status" value="1"/>
</dbReference>
<evidence type="ECO:0000256" key="1">
    <source>
        <dbReference type="ARBA" id="ARBA00022490"/>
    </source>
</evidence>
<dbReference type="NCBIfam" id="NF001824">
    <property type="entry name" value="PRK00558.1-5"/>
    <property type="match status" value="1"/>
</dbReference>
<dbReference type="HOGENOM" id="CLU_014841_3_0_4"/>
<dbReference type="PROSITE" id="PS50164">
    <property type="entry name" value="GIY_YIG"/>
    <property type="match status" value="1"/>
</dbReference>
<dbReference type="NCBIfam" id="TIGR00194">
    <property type="entry name" value="uvrC"/>
    <property type="match status" value="1"/>
</dbReference>
<evidence type="ECO:0000256" key="3">
    <source>
        <dbReference type="ARBA" id="ARBA00022769"/>
    </source>
</evidence>
<keyword evidence="2 7" id="KW-0227">DNA damage</keyword>
<evidence type="ECO:0000313" key="11">
    <source>
        <dbReference type="EMBL" id="EGK07402.1"/>
    </source>
</evidence>
<dbReference type="Pfam" id="PF22920">
    <property type="entry name" value="UvrC_RNaseH"/>
    <property type="match status" value="1"/>
</dbReference>
<feature type="domain" description="GIY-YIG" evidence="9">
    <location>
        <begin position="58"/>
        <end position="136"/>
    </location>
</feature>
<dbReference type="GO" id="GO:0009380">
    <property type="term" value="C:excinuclease repair complex"/>
    <property type="evidence" value="ECO:0007669"/>
    <property type="project" value="InterPro"/>
</dbReference>
<sequence length="653" mass="73226">MRECFLLPSANRFYRKGLFCFDGAYFADNAIIPPFQLFFRQPEMSEFNLEIFLKSLPNSSGVYRMIAADDSVLYVGKAVNLKRRVSSYFQKSDHSPRIQLMIKQIARVEITLTRSEAEALILENNLIKSLLPKYNILFRDDKSYPYLMISGHEFPKLAYFRGTPKKPNQYFGPYPNGYAVRDSIEILQKVFQLRTCEDSVFSHRDRPCLLAQIKRCSAPCVGSVSRDDYAEQVRNAAAFLNGKTADLLKDLEKQMFQAADDLDFETAAKLRDQIQALSVIQSKQFIDSQSVGNQADIDIVALAQANGGVCLHWVSIRGGRHVGDKSFFPDTRHDPNPNGQDYAEAFVAQHYLGKMKPDVLICNFRLPESLQAALNSEHSRAIQFPKAEKGERKVWLNMAIQNAEHALSQHQLQNVNQQARVAALAEIVGLPESDLQRLECFDISHTQGEATMASCVVYDDFAMQPSQYRRYNINSVTNDDYAAMREVLTRRYGKMKEAQANGETVRFPDAVLIDGGMGQIGVAVAVWEELGLTIPLVGIAKGVERKAGLEELILPFSGERFRLPPNSPALHLLQTVRDESHRFAITGMRAKRDKARVTSSLNDIDGVGAKRKAALLMRFGGLRGVQAASVDDLAQTEGISRALAEKIYGYFHG</sequence>
<comment type="subcellular location">
    <subcellularLocation>
        <location evidence="7">Cytoplasm</location>
    </subcellularLocation>
</comment>
<evidence type="ECO:0000313" key="12">
    <source>
        <dbReference type="Proteomes" id="UP000004207"/>
    </source>
</evidence>
<evidence type="ECO:0000256" key="6">
    <source>
        <dbReference type="ARBA" id="ARBA00023236"/>
    </source>
</evidence>
<dbReference type="InterPro" id="IPR010994">
    <property type="entry name" value="RuvA_2-like"/>
</dbReference>
<keyword evidence="3 7" id="KW-0228">DNA excision</keyword>
<evidence type="ECO:0000256" key="4">
    <source>
        <dbReference type="ARBA" id="ARBA00022881"/>
    </source>
</evidence>
<dbReference type="GO" id="GO:0009432">
    <property type="term" value="P:SOS response"/>
    <property type="evidence" value="ECO:0007669"/>
    <property type="project" value="UniProtKB-UniRule"/>
</dbReference>
<accession>F5S9D2</accession>
<dbReference type="InterPro" id="IPR047296">
    <property type="entry name" value="GIY-YIG_UvrC_Cho"/>
</dbReference>
<dbReference type="InterPro" id="IPR001943">
    <property type="entry name" value="UVR_dom"/>
</dbReference>
<evidence type="ECO:0000256" key="7">
    <source>
        <dbReference type="HAMAP-Rule" id="MF_00203"/>
    </source>
</evidence>
<dbReference type="GO" id="GO:0005737">
    <property type="term" value="C:cytoplasm"/>
    <property type="evidence" value="ECO:0007669"/>
    <property type="project" value="UniProtKB-SubCell"/>
</dbReference>
<dbReference type="InterPro" id="IPR038476">
    <property type="entry name" value="UvrC_RNase_H_dom_sf"/>
</dbReference>
<reference evidence="11 12" key="1">
    <citation type="submission" date="2011-04" db="EMBL/GenBank/DDBJ databases">
        <authorList>
            <person name="Muzny D."/>
            <person name="Qin X."/>
            <person name="Deng J."/>
            <person name="Jiang H."/>
            <person name="Liu Y."/>
            <person name="Qu J."/>
            <person name="Song X.-Z."/>
            <person name="Zhang L."/>
            <person name="Thornton R."/>
            <person name="Coyle M."/>
            <person name="Francisco L."/>
            <person name="Jackson L."/>
            <person name="Javaid M."/>
            <person name="Korchina V."/>
            <person name="Kovar C."/>
            <person name="Mata R."/>
            <person name="Mathew T."/>
            <person name="Ngo R."/>
            <person name="Nguyen L."/>
            <person name="Nguyen N."/>
            <person name="Okwuonu G."/>
            <person name="Ongeri F."/>
            <person name="Pham C."/>
            <person name="Simmons D."/>
            <person name="Wilczek-Boney K."/>
            <person name="Hale W."/>
            <person name="Jakkamsetti A."/>
            <person name="Pham P."/>
            <person name="Ruth R."/>
            <person name="San Lucas F."/>
            <person name="Warren J."/>
            <person name="Zhang J."/>
            <person name="Zhao Z."/>
            <person name="Zhou C."/>
            <person name="Zhu D."/>
            <person name="Lee S."/>
            <person name="Bess C."/>
            <person name="Blankenburg K."/>
            <person name="Forbes L."/>
            <person name="Fu Q."/>
            <person name="Gubbala S."/>
            <person name="Hirani K."/>
            <person name="Jayaseelan J.C."/>
            <person name="Lara F."/>
            <person name="Munidasa M."/>
            <person name="Palculict T."/>
            <person name="Patil S."/>
            <person name="Pu L.-L."/>
            <person name="Saada N."/>
            <person name="Tang L."/>
            <person name="Weissenberger G."/>
            <person name="Zhu Y."/>
            <person name="Hemphill L."/>
            <person name="Shang Y."/>
            <person name="Youmans B."/>
            <person name="Ayvaz T."/>
            <person name="Ross M."/>
            <person name="Santibanez J."/>
            <person name="Aqrawi P."/>
            <person name="Gross S."/>
            <person name="Joshi V."/>
            <person name="Fowler G."/>
            <person name="Nazareth L."/>
            <person name="Reid J."/>
            <person name="Worley K."/>
            <person name="Petrosino J."/>
            <person name="Highlander S."/>
            <person name="Gibbs R."/>
        </authorList>
    </citation>
    <scope>NUCLEOTIDE SEQUENCE [LARGE SCALE GENOMIC DNA]</scope>
    <source>
        <strain evidence="11 12">ATCC 23330</strain>
    </source>
</reference>
<dbReference type="SUPFAM" id="SSF46600">
    <property type="entry name" value="C-terminal UvrC-binding domain of UvrB"/>
    <property type="match status" value="1"/>
</dbReference>